<dbReference type="PANTHER" id="PTHR22975">
    <property type="entry name" value="UBIQUITIN SPECIFIC PROTEINASE"/>
    <property type="match status" value="1"/>
</dbReference>
<accession>A0AA41VIZ7</accession>
<keyword evidence="1" id="KW-0833">Ubl conjugation pathway</keyword>
<name>A0AA41VIZ7_PAPNU</name>
<gene>
    <name evidence="4" type="ORF">MKW94_021139</name>
</gene>
<organism evidence="4 5">
    <name type="scientific">Papaver nudicaule</name>
    <name type="common">Iceland poppy</name>
    <dbReference type="NCBI Taxonomy" id="74823"/>
    <lineage>
        <taxon>Eukaryota</taxon>
        <taxon>Viridiplantae</taxon>
        <taxon>Streptophyta</taxon>
        <taxon>Embryophyta</taxon>
        <taxon>Tracheophyta</taxon>
        <taxon>Spermatophyta</taxon>
        <taxon>Magnoliopsida</taxon>
        <taxon>Ranunculales</taxon>
        <taxon>Papaveraceae</taxon>
        <taxon>Papaveroideae</taxon>
        <taxon>Papaver</taxon>
    </lineage>
</organism>
<comment type="caution">
    <text evidence="4">The sequence shown here is derived from an EMBL/GenBank/DDBJ whole genome shotgun (WGS) entry which is preliminary data.</text>
</comment>
<feature type="domain" description="Peptidase C19 ubiquitin carboxyl-terminal hydrolase" evidence="3">
    <location>
        <begin position="11"/>
        <end position="99"/>
    </location>
</feature>
<protein>
    <recommendedName>
        <fullName evidence="3">Peptidase C19 ubiquitin carboxyl-terminal hydrolase domain-containing protein</fullName>
    </recommendedName>
</protein>
<evidence type="ECO:0000256" key="2">
    <source>
        <dbReference type="ARBA" id="ARBA00022801"/>
    </source>
</evidence>
<dbReference type="SUPFAM" id="SSF54001">
    <property type="entry name" value="Cysteine proteinases"/>
    <property type="match status" value="1"/>
</dbReference>
<dbReference type="PANTHER" id="PTHR22975:SF9">
    <property type="entry name" value="ECHINUS SPLICE FORM 3"/>
    <property type="match status" value="1"/>
</dbReference>
<dbReference type="EMBL" id="JAJJMA010230944">
    <property type="protein sequence ID" value="MCL7042070.1"/>
    <property type="molecule type" value="Genomic_DNA"/>
</dbReference>
<sequence>MSRTEVLSGIGLKNEAGEYNCFLNVIIQSLWHLTCFREEFLGKKKSLHLHVGDPCAICALYDIFMALSTASADMQTEAVAPTSLRVALSNLYPDSDFFQEKMRCNSCGLESKHLKYTSFFHNINASALRTAKILCDSSFGELLYNVGMSQQLACDPEFGGCGKLNYIHHFLSTPPHVFTAG</sequence>
<dbReference type="GO" id="GO:0016579">
    <property type="term" value="P:protein deubiquitination"/>
    <property type="evidence" value="ECO:0007669"/>
    <property type="project" value="InterPro"/>
</dbReference>
<evidence type="ECO:0000259" key="3">
    <source>
        <dbReference type="Pfam" id="PF00443"/>
    </source>
</evidence>
<evidence type="ECO:0000313" key="5">
    <source>
        <dbReference type="Proteomes" id="UP001177140"/>
    </source>
</evidence>
<dbReference type="Gene3D" id="3.90.70.10">
    <property type="entry name" value="Cysteine proteinases"/>
    <property type="match status" value="1"/>
</dbReference>
<keyword evidence="5" id="KW-1185">Reference proteome</keyword>
<evidence type="ECO:0000256" key="1">
    <source>
        <dbReference type="ARBA" id="ARBA00022786"/>
    </source>
</evidence>
<proteinExistence type="predicted"/>
<dbReference type="InterPro" id="IPR038765">
    <property type="entry name" value="Papain-like_cys_pep_sf"/>
</dbReference>
<dbReference type="Proteomes" id="UP001177140">
    <property type="component" value="Unassembled WGS sequence"/>
</dbReference>
<dbReference type="InterPro" id="IPR001394">
    <property type="entry name" value="Peptidase_C19_UCH"/>
</dbReference>
<keyword evidence="2" id="KW-0378">Hydrolase</keyword>
<reference evidence="4" key="1">
    <citation type="submission" date="2022-03" db="EMBL/GenBank/DDBJ databases">
        <title>A functionally conserved STORR gene fusion in Papaver species that diverged 16.8 million years ago.</title>
        <authorList>
            <person name="Catania T."/>
        </authorList>
    </citation>
    <scope>NUCLEOTIDE SEQUENCE</scope>
    <source>
        <strain evidence="4">S-191538</strain>
    </source>
</reference>
<evidence type="ECO:0000313" key="4">
    <source>
        <dbReference type="EMBL" id="MCL7042070.1"/>
    </source>
</evidence>
<dbReference type="GO" id="GO:0004843">
    <property type="term" value="F:cysteine-type deubiquitinase activity"/>
    <property type="evidence" value="ECO:0007669"/>
    <property type="project" value="InterPro"/>
</dbReference>
<dbReference type="InterPro" id="IPR052398">
    <property type="entry name" value="Ubiquitin_hydrolase_53/54"/>
</dbReference>
<dbReference type="AlphaFoldDB" id="A0AA41VIZ7"/>
<dbReference type="Pfam" id="PF00443">
    <property type="entry name" value="UCH"/>
    <property type="match status" value="1"/>
</dbReference>